<evidence type="ECO:0000256" key="4">
    <source>
        <dbReference type="ARBA" id="ARBA00022741"/>
    </source>
</evidence>
<evidence type="ECO:0000313" key="11">
    <source>
        <dbReference type="EMBL" id="KAL0950645.1"/>
    </source>
</evidence>
<dbReference type="SUPFAM" id="SSF52540">
    <property type="entry name" value="P-loop containing nucleoside triphosphate hydrolases"/>
    <property type="match status" value="2"/>
</dbReference>
<keyword evidence="12" id="KW-1185">Reference proteome</keyword>
<keyword evidence="7 8" id="KW-0472">Membrane</keyword>
<dbReference type="InterPro" id="IPR050173">
    <property type="entry name" value="ABC_transporter_C-like"/>
</dbReference>
<dbReference type="Pfam" id="PF00664">
    <property type="entry name" value="ABC_membrane"/>
    <property type="match status" value="1"/>
</dbReference>
<feature type="transmembrane region" description="Helical" evidence="8">
    <location>
        <begin position="419"/>
        <end position="440"/>
    </location>
</feature>
<gene>
    <name evidence="11" type="ORF">HGRIS_007433</name>
</gene>
<evidence type="ECO:0000256" key="6">
    <source>
        <dbReference type="ARBA" id="ARBA00022989"/>
    </source>
</evidence>
<evidence type="ECO:0000256" key="7">
    <source>
        <dbReference type="ARBA" id="ARBA00023136"/>
    </source>
</evidence>
<dbReference type="SUPFAM" id="SSF90123">
    <property type="entry name" value="ABC transporter transmembrane region"/>
    <property type="match status" value="1"/>
</dbReference>
<evidence type="ECO:0000256" key="1">
    <source>
        <dbReference type="ARBA" id="ARBA00004370"/>
    </source>
</evidence>
<feature type="domain" description="ABC transporter" evidence="9">
    <location>
        <begin position="122"/>
        <end position="355"/>
    </location>
</feature>
<protein>
    <recommendedName>
        <fullName evidence="13">P-loop containing nucleoside triphosphate hydrolase protein</fullName>
    </recommendedName>
</protein>
<keyword evidence="2" id="KW-0813">Transport</keyword>
<dbReference type="SMART" id="SM00382">
    <property type="entry name" value="AAA"/>
    <property type="match status" value="2"/>
</dbReference>
<feature type="domain" description="ABC transmembrane type-1" evidence="10">
    <location>
        <begin position="428"/>
        <end position="700"/>
    </location>
</feature>
<evidence type="ECO:0000256" key="8">
    <source>
        <dbReference type="SAM" id="Phobius"/>
    </source>
</evidence>
<comment type="subcellular location">
    <subcellularLocation>
        <location evidence="1">Membrane</location>
    </subcellularLocation>
</comment>
<dbReference type="InterPro" id="IPR036640">
    <property type="entry name" value="ABC1_TM_sf"/>
</dbReference>
<keyword evidence="3 8" id="KW-0812">Transmembrane</keyword>
<proteinExistence type="predicted"/>
<keyword evidence="6 8" id="KW-1133">Transmembrane helix</keyword>
<reference evidence="12" key="1">
    <citation type="submission" date="2024-06" db="EMBL/GenBank/DDBJ databases">
        <title>Multi-omics analyses provide insights into the biosynthesis of the anticancer antibiotic pleurotin in Hohenbuehelia grisea.</title>
        <authorList>
            <person name="Weaver J.A."/>
            <person name="Alberti F."/>
        </authorList>
    </citation>
    <scope>NUCLEOTIDE SEQUENCE [LARGE SCALE GENOMIC DNA]</scope>
    <source>
        <strain evidence="12">T-177</strain>
    </source>
</reference>
<dbReference type="InterPro" id="IPR017871">
    <property type="entry name" value="ABC_transporter-like_CS"/>
</dbReference>
<evidence type="ECO:0000256" key="3">
    <source>
        <dbReference type="ARBA" id="ARBA00022692"/>
    </source>
</evidence>
<dbReference type="InterPro" id="IPR003439">
    <property type="entry name" value="ABC_transporter-like_ATP-bd"/>
</dbReference>
<sequence>MGQDLSASKVFSSMTVFDMLRDQLHAVNGYISLMIQGKVSLDRLDAFLHETELLDDFTDKLATSGDENTEYSSRPTTTFYRPAIGYEDSIGFSSASFTWSAAGANDSSMTSSRSSVYTAVGASSPDSTFISSTPSRQFILRIEDELLFQKEGFNLIVGPTGSGKTSLLMALLGEMHFLPSGTTSWYQLPRASGVAYAAQESWVQNATIKENIVFETPFDEARYKKVIYQCCLERDLELFAARDDTEVGEKGLTLSGGQKARITLARAIYSRANTILLDDVLAALDVHTAKWIAEKCFSGDLIKGRTVILVTHNVALMRPIADFIVSLGLDGRIASQGSAKEVITKDATLAHLLEEDEKALERAEESLDDPKSVAPGDGITPNNPDGKLIAKEEVELGHVGWQSLQLYLRALGGRHPIPFYLVFMGGYVFVQGFVVFQTWFLGHWASQYDTHAAREVPVYYYLGIYALLMITIEVGFVIADVTFIFGTLRASRSLHRQLIVSVLGTTLRWLDVTPISRIVTRCTQDIRAVDGPIAQTLGWLSEMTVSIAFQFAAVVIFTPEFIGPGVLIAVLGGWCGQIYMAGQLSIKREMSNAKAPVVGHFDAAIAGLTSIRAYGAQNDFKTELRSRIDKYTRAARTNYNLNRWVCVRIDLLGCLFTSGLAAYLVYGRTQTAANTGFSLNMAVGFSSMILWWVRVFNEFEVQGNSLERIQGYVSIEQEPVATEDGKPPAYWPASGDLVAENLSARYSPEGPQVLKDISFSIKSGERVGVVGRTGSGKSSLTLSLLRCIFTEGNVYLDGRPTGAVNLDALRSSITIIPQVPELLSGTLRENLDPFSQYEDATLNDALRAAGLFSLQNKNDENRITLDTQISGGGANLSIGQRQIMTLARAIVRRSKVFILDEATSAIDYKTDSVIQSSLRSELGKDVTLITIAHRLQTIMDADKIMVLDAGRLVEFDSPAALLKNDKSKLRALVDESSDRDTLIAMVESKGA</sequence>
<dbReference type="PROSITE" id="PS50893">
    <property type="entry name" value="ABC_TRANSPORTER_2"/>
    <property type="match status" value="2"/>
</dbReference>
<dbReference type="CDD" id="cd18604">
    <property type="entry name" value="ABC_6TM_VMR1_D2_like"/>
    <property type="match status" value="1"/>
</dbReference>
<evidence type="ECO:0000313" key="12">
    <source>
        <dbReference type="Proteomes" id="UP001556367"/>
    </source>
</evidence>
<dbReference type="PANTHER" id="PTHR24223:SF356">
    <property type="entry name" value="ATP-BINDING CASSETTE TRANSPORTER ABC4"/>
    <property type="match status" value="1"/>
</dbReference>
<dbReference type="CDD" id="cd03244">
    <property type="entry name" value="ABCC_MRP_domain2"/>
    <property type="match status" value="1"/>
</dbReference>
<dbReference type="PANTHER" id="PTHR24223">
    <property type="entry name" value="ATP-BINDING CASSETTE SUB-FAMILY C"/>
    <property type="match status" value="1"/>
</dbReference>
<evidence type="ECO:0000256" key="2">
    <source>
        <dbReference type="ARBA" id="ARBA00022448"/>
    </source>
</evidence>
<feature type="transmembrane region" description="Helical" evidence="8">
    <location>
        <begin position="672"/>
        <end position="693"/>
    </location>
</feature>
<evidence type="ECO:0000259" key="9">
    <source>
        <dbReference type="PROSITE" id="PS50893"/>
    </source>
</evidence>
<dbReference type="EMBL" id="JASNQZ010000011">
    <property type="protein sequence ID" value="KAL0950645.1"/>
    <property type="molecule type" value="Genomic_DNA"/>
</dbReference>
<dbReference type="PROSITE" id="PS50929">
    <property type="entry name" value="ABC_TM1F"/>
    <property type="match status" value="1"/>
</dbReference>
<dbReference type="Gene3D" id="3.40.50.300">
    <property type="entry name" value="P-loop containing nucleotide triphosphate hydrolases"/>
    <property type="match status" value="2"/>
</dbReference>
<dbReference type="InterPro" id="IPR027417">
    <property type="entry name" value="P-loop_NTPase"/>
</dbReference>
<organism evidence="11 12">
    <name type="scientific">Hohenbuehelia grisea</name>
    <dbReference type="NCBI Taxonomy" id="104357"/>
    <lineage>
        <taxon>Eukaryota</taxon>
        <taxon>Fungi</taxon>
        <taxon>Dikarya</taxon>
        <taxon>Basidiomycota</taxon>
        <taxon>Agaricomycotina</taxon>
        <taxon>Agaricomycetes</taxon>
        <taxon>Agaricomycetidae</taxon>
        <taxon>Agaricales</taxon>
        <taxon>Pleurotineae</taxon>
        <taxon>Pleurotaceae</taxon>
        <taxon>Hohenbuehelia</taxon>
    </lineage>
</organism>
<comment type="caution">
    <text evidence="11">The sequence shown here is derived from an EMBL/GenBank/DDBJ whole genome shotgun (WGS) entry which is preliminary data.</text>
</comment>
<dbReference type="InterPro" id="IPR003593">
    <property type="entry name" value="AAA+_ATPase"/>
</dbReference>
<dbReference type="PROSITE" id="PS00211">
    <property type="entry name" value="ABC_TRANSPORTER_1"/>
    <property type="match status" value="1"/>
</dbReference>
<feature type="transmembrane region" description="Helical" evidence="8">
    <location>
        <begin position="645"/>
        <end position="666"/>
    </location>
</feature>
<feature type="domain" description="ABC transporter" evidence="9">
    <location>
        <begin position="737"/>
        <end position="974"/>
    </location>
</feature>
<dbReference type="CDD" id="cd03250">
    <property type="entry name" value="ABCC_MRP_domain1"/>
    <property type="match status" value="1"/>
</dbReference>
<feature type="transmembrane region" description="Helical" evidence="8">
    <location>
        <begin position="460"/>
        <end position="488"/>
    </location>
</feature>
<name>A0ABR3J4T7_9AGAR</name>
<evidence type="ECO:0000259" key="10">
    <source>
        <dbReference type="PROSITE" id="PS50929"/>
    </source>
</evidence>
<dbReference type="InterPro" id="IPR011527">
    <property type="entry name" value="ABC1_TM_dom"/>
</dbReference>
<dbReference type="Gene3D" id="1.20.1560.10">
    <property type="entry name" value="ABC transporter type 1, transmembrane domain"/>
    <property type="match status" value="1"/>
</dbReference>
<keyword evidence="5" id="KW-0067">ATP-binding</keyword>
<evidence type="ECO:0008006" key="13">
    <source>
        <dbReference type="Google" id="ProtNLM"/>
    </source>
</evidence>
<dbReference type="Pfam" id="PF00005">
    <property type="entry name" value="ABC_tran"/>
    <property type="match status" value="2"/>
</dbReference>
<keyword evidence="4" id="KW-0547">Nucleotide-binding</keyword>
<accession>A0ABR3J4T7</accession>
<dbReference type="Proteomes" id="UP001556367">
    <property type="component" value="Unassembled WGS sequence"/>
</dbReference>
<evidence type="ECO:0000256" key="5">
    <source>
        <dbReference type="ARBA" id="ARBA00022840"/>
    </source>
</evidence>